<comment type="caution">
    <text evidence="1">The sequence shown here is derived from an EMBL/GenBank/DDBJ whole genome shotgun (WGS) entry which is preliminary data.</text>
</comment>
<evidence type="ECO:0000313" key="2">
    <source>
        <dbReference type="Proteomes" id="UP001196413"/>
    </source>
</evidence>
<dbReference type="EMBL" id="JAHQIW010002096">
    <property type="protein sequence ID" value="KAJ1354481.1"/>
    <property type="molecule type" value="Genomic_DNA"/>
</dbReference>
<name>A0AAD5MV07_PARTN</name>
<keyword evidence="2" id="KW-1185">Reference proteome</keyword>
<dbReference type="AlphaFoldDB" id="A0AAD5MV07"/>
<accession>A0AAD5MV07</accession>
<reference evidence="1" key="1">
    <citation type="submission" date="2021-06" db="EMBL/GenBank/DDBJ databases">
        <title>Parelaphostrongylus tenuis whole genome reference sequence.</title>
        <authorList>
            <person name="Garwood T.J."/>
            <person name="Larsen P.A."/>
            <person name="Fountain-Jones N.M."/>
            <person name="Garbe J.R."/>
            <person name="Macchietto M.G."/>
            <person name="Kania S.A."/>
            <person name="Gerhold R.W."/>
            <person name="Richards J.E."/>
            <person name="Wolf T.M."/>
        </authorList>
    </citation>
    <scope>NUCLEOTIDE SEQUENCE</scope>
    <source>
        <strain evidence="1">MNPRO001-30</strain>
        <tissue evidence="1">Meninges</tissue>
    </source>
</reference>
<proteinExistence type="predicted"/>
<sequence length="117" mass="13473">MCDFKIQVRNLYWIQQYSAVGPNQYIPCVKLCCNAGPVNTGNMWPLLSSYMVPGYNNNNDFYNPYMANINYPFTGSVVGPSTFDYNPYYVARILQTLVYRFVHINIGIKIKINQAVH</sequence>
<evidence type="ECO:0000313" key="1">
    <source>
        <dbReference type="EMBL" id="KAJ1354481.1"/>
    </source>
</evidence>
<protein>
    <submittedName>
        <fullName evidence="1">Uncharacterized protein</fullName>
    </submittedName>
</protein>
<organism evidence="1 2">
    <name type="scientific">Parelaphostrongylus tenuis</name>
    <name type="common">Meningeal worm</name>
    <dbReference type="NCBI Taxonomy" id="148309"/>
    <lineage>
        <taxon>Eukaryota</taxon>
        <taxon>Metazoa</taxon>
        <taxon>Ecdysozoa</taxon>
        <taxon>Nematoda</taxon>
        <taxon>Chromadorea</taxon>
        <taxon>Rhabditida</taxon>
        <taxon>Rhabditina</taxon>
        <taxon>Rhabditomorpha</taxon>
        <taxon>Strongyloidea</taxon>
        <taxon>Metastrongylidae</taxon>
        <taxon>Parelaphostrongylus</taxon>
    </lineage>
</organism>
<dbReference type="Proteomes" id="UP001196413">
    <property type="component" value="Unassembled WGS sequence"/>
</dbReference>
<gene>
    <name evidence="1" type="ORF">KIN20_011444</name>
</gene>